<dbReference type="Proteomes" id="UP000271098">
    <property type="component" value="Unassembled WGS sequence"/>
</dbReference>
<protein>
    <submittedName>
        <fullName evidence="3">CMP/dCMP-type deaminase domain-containing protein</fullName>
    </submittedName>
</protein>
<proteinExistence type="predicted"/>
<evidence type="ECO:0000313" key="3">
    <source>
        <dbReference type="WBParaSite" id="GPUH_0001448801-mRNA-1"/>
    </source>
</evidence>
<evidence type="ECO:0000313" key="2">
    <source>
        <dbReference type="Proteomes" id="UP000271098"/>
    </source>
</evidence>
<dbReference type="AlphaFoldDB" id="A0A183E0H8"/>
<dbReference type="WBParaSite" id="GPUH_0001448801-mRNA-1">
    <property type="protein sequence ID" value="GPUH_0001448801-mRNA-1"/>
    <property type="gene ID" value="GPUH_0001448801"/>
</dbReference>
<organism evidence="3">
    <name type="scientific">Gongylonema pulchrum</name>
    <dbReference type="NCBI Taxonomy" id="637853"/>
    <lineage>
        <taxon>Eukaryota</taxon>
        <taxon>Metazoa</taxon>
        <taxon>Ecdysozoa</taxon>
        <taxon>Nematoda</taxon>
        <taxon>Chromadorea</taxon>
        <taxon>Rhabditida</taxon>
        <taxon>Spirurina</taxon>
        <taxon>Spiruromorpha</taxon>
        <taxon>Spiruroidea</taxon>
        <taxon>Gongylonematidae</taxon>
        <taxon>Gongylonema</taxon>
    </lineage>
</organism>
<sequence>MTKTVYARICGLLPLFSTTKLNCSCKPMMLMTMAEGEAIGGPFLGIDCRNEMKPAYPETLCIGGHAAQYYFMDTGKNKGCIVHKHTT</sequence>
<evidence type="ECO:0000313" key="1">
    <source>
        <dbReference type="EMBL" id="VDN24217.1"/>
    </source>
</evidence>
<name>A0A183E0H8_9BILA</name>
<reference evidence="3" key="1">
    <citation type="submission" date="2016-06" db="UniProtKB">
        <authorList>
            <consortium name="WormBaseParasite"/>
        </authorList>
    </citation>
    <scope>IDENTIFICATION</scope>
</reference>
<dbReference type="EMBL" id="UYRT01081300">
    <property type="protein sequence ID" value="VDN24217.1"/>
    <property type="molecule type" value="Genomic_DNA"/>
</dbReference>
<reference evidence="1 2" key="2">
    <citation type="submission" date="2018-11" db="EMBL/GenBank/DDBJ databases">
        <authorList>
            <consortium name="Pathogen Informatics"/>
        </authorList>
    </citation>
    <scope>NUCLEOTIDE SEQUENCE [LARGE SCALE GENOMIC DNA]</scope>
</reference>
<keyword evidence="2" id="KW-1185">Reference proteome</keyword>
<gene>
    <name evidence="1" type="ORF">GPUH_LOCUS14469</name>
</gene>
<accession>A0A183E0H8</accession>